<protein>
    <submittedName>
        <fullName evidence="1">Uncharacterized protein</fullName>
    </submittedName>
</protein>
<evidence type="ECO:0000313" key="1">
    <source>
        <dbReference type="EMBL" id="RKO89588.1"/>
    </source>
</evidence>
<name>A0A4P9WEA5_9FUNG</name>
<keyword evidence="2" id="KW-1185">Reference proteome</keyword>
<proteinExistence type="predicted"/>
<reference evidence="2" key="1">
    <citation type="journal article" date="2018" name="Nat. Microbiol.">
        <title>Leveraging single-cell genomics to expand the fungal tree of life.</title>
        <authorList>
            <person name="Ahrendt S.R."/>
            <person name="Quandt C.A."/>
            <person name="Ciobanu D."/>
            <person name="Clum A."/>
            <person name="Salamov A."/>
            <person name="Andreopoulos B."/>
            <person name="Cheng J.F."/>
            <person name="Woyke T."/>
            <person name="Pelin A."/>
            <person name="Henrissat B."/>
            <person name="Reynolds N.K."/>
            <person name="Benny G.L."/>
            <person name="Smith M.E."/>
            <person name="James T.Y."/>
            <person name="Grigoriev I.V."/>
        </authorList>
    </citation>
    <scope>NUCLEOTIDE SEQUENCE [LARGE SCALE GENOMIC DNA]</scope>
</reference>
<sequence length="283" mass="30305">MSSSFSLLSLSISDEGVGLKSAELTIGVHLPAAVICVAHWAMQILDAPQATHTATAVASGGEPTRILHARRAKEMLAANKEKRDGKPIVVGHSPIPGSVWTPRWMNKGISFFGDTSLLDHDLAPCLRPRSLLRRSHMMAEGGKGDATCDDGPQADLFPEMDTDPSAGKMLTRDGTKLRSSGVRSAFTGSGRWRDPGSALGVLLSSLKLLWGRITAILSVRILHAPFAKEKTAAEKRNPSPNPVGIGGEDVHFLRAPCDVCSESHGSLFDLRLQAFRTVKSVLD</sequence>
<dbReference type="EMBL" id="KZ996004">
    <property type="protein sequence ID" value="RKO89588.1"/>
    <property type="molecule type" value="Genomic_DNA"/>
</dbReference>
<dbReference type="Proteomes" id="UP000269721">
    <property type="component" value="Unassembled WGS sequence"/>
</dbReference>
<evidence type="ECO:0000313" key="2">
    <source>
        <dbReference type="Proteomes" id="UP000269721"/>
    </source>
</evidence>
<gene>
    <name evidence="1" type="ORF">BDK51DRAFT_37533</name>
</gene>
<accession>A0A4P9WEA5</accession>
<organism evidence="1 2">
    <name type="scientific">Blyttiomyces helicus</name>
    <dbReference type="NCBI Taxonomy" id="388810"/>
    <lineage>
        <taxon>Eukaryota</taxon>
        <taxon>Fungi</taxon>
        <taxon>Fungi incertae sedis</taxon>
        <taxon>Chytridiomycota</taxon>
        <taxon>Chytridiomycota incertae sedis</taxon>
        <taxon>Chytridiomycetes</taxon>
        <taxon>Chytridiomycetes incertae sedis</taxon>
        <taxon>Blyttiomyces</taxon>
    </lineage>
</organism>
<dbReference type="AlphaFoldDB" id="A0A4P9WEA5"/>